<protein>
    <submittedName>
        <fullName evidence="1">Uncharacterized protein</fullName>
    </submittedName>
</protein>
<organism evidence="1 2">
    <name type="scientific">Frieseomelitta varia</name>
    <dbReference type="NCBI Taxonomy" id="561572"/>
    <lineage>
        <taxon>Eukaryota</taxon>
        <taxon>Metazoa</taxon>
        <taxon>Ecdysozoa</taxon>
        <taxon>Arthropoda</taxon>
        <taxon>Hexapoda</taxon>
        <taxon>Insecta</taxon>
        <taxon>Pterygota</taxon>
        <taxon>Neoptera</taxon>
        <taxon>Endopterygota</taxon>
        <taxon>Hymenoptera</taxon>
        <taxon>Apocrita</taxon>
        <taxon>Aculeata</taxon>
        <taxon>Apoidea</taxon>
        <taxon>Anthophila</taxon>
        <taxon>Apidae</taxon>
        <taxon>Frieseomelitta</taxon>
    </lineage>
</organism>
<dbReference type="GO" id="GO:0030866">
    <property type="term" value="P:cortical actin cytoskeleton organization"/>
    <property type="evidence" value="ECO:0007669"/>
    <property type="project" value="TreeGrafter"/>
</dbReference>
<dbReference type="AlphaFoldDB" id="A0A833VZC8"/>
<evidence type="ECO:0000313" key="2">
    <source>
        <dbReference type="Proteomes" id="UP000655588"/>
    </source>
</evidence>
<dbReference type="GO" id="GO:0005886">
    <property type="term" value="C:plasma membrane"/>
    <property type="evidence" value="ECO:0007669"/>
    <property type="project" value="TreeGrafter"/>
</dbReference>
<proteinExistence type="predicted"/>
<dbReference type="EMBL" id="WNWW01000342">
    <property type="protein sequence ID" value="KAF3426089.1"/>
    <property type="molecule type" value="Genomic_DNA"/>
</dbReference>
<dbReference type="Gene3D" id="2.130.10.10">
    <property type="entry name" value="YVTN repeat-like/Quinoprotein amine dehydrogenase"/>
    <property type="match status" value="1"/>
</dbReference>
<dbReference type="InterPro" id="IPR015943">
    <property type="entry name" value="WD40/YVTN_repeat-like_dom_sf"/>
</dbReference>
<sequence>MQGRVVSLCDDNSLHLWEINESSVVETKTLSLEGKLKKISAMCLESSGEHLLLGTEGGNIYLLNLKTFMMPDNIIYQDVVMQNLHAGCLWQLKKHLHISHYTFTHLHISEDKLIKPTFYKSINFILSRNLLGTSFQVQFNSRNVRNVSIFYDSVPDDYKKNPGAVEAIAEQPGHPDNILIGYNRGLMVLWNKATPGAQQVSLHITILYLSLYAYYAYKTIVWQM</sequence>
<dbReference type="PANTHER" id="PTHR10241:SF29">
    <property type="entry name" value="LETHAL(2) GIANT LARVAE PROTEIN"/>
    <property type="match status" value="1"/>
</dbReference>
<dbReference type="GO" id="GO:0030864">
    <property type="term" value="C:cortical actin cytoskeleton"/>
    <property type="evidence" value="ECO:0007669"/>
    <property type="project" value="TreeGrafter"/>
</dbReference>
<dbReference type="Proteomes" id="UP000655588">
    <property type="component" value="Unassembled WGS sequence"/>
</dbReference>
<reference evidence="1" key="1">
    <citation type="submission" date="2019-11" db="EMBL/GenBank/DDBJ databases">
        <title>The nuclear and mitochondrial genomes of Frieseomelitta varia - a highly eusocial stingless bee (Meliponini) with a permanently sterile worker caste.</title>
        <authorList>
            <person name="Freitas F.C.P."/>
            <person name="Lourenco A.P."/>
            <person name="Nunes F.M.F."/>
            <person name="Paschoal A.R."/>
            <person name="Abreu F.C.P."/>
            <person name="Barbin F.O."/>
            <person name="Bataglia L."/>
            <person name="Cardoso-Junior C.A.M."/>
            <person name="Cervoni M.S."/>
            <person name="Silva S.R."/>
            <person name="Dalarmi F."/>
            <person name="Del Lama M.A."/>
            <person name="Depintor T.S."/>
            <person name="Ferreira K.M."/>
            <person name="Goria P.S."/>
            <person name="Jaskot M.C."/>
            <person name="Lago D.C."/>
            <person name="Luna-Lucena D."/>
            <person name="Moda L.M."/>
            <person name="Nascimento L."/>
            <person name="Pedrino M."/>
            <person name="Rabico F.O."/>
            <person name="Sanches F.C."/>
            <person name="Santos D.E."/>
            <person name="Santos C.G."/>
            <person name="Vieira J."/>
            <person name="Lopes T.F."/>
            <person name="Barchuk A.R."/>
            <person name="Hartfelder K."/>
            <person name="Simoes Z.L.P."/>
            <person name="Bitondi M.M.G."/>
            <person name="Pinheiro D.G."/>
        </authorList>
    </citation>
    <scope>NUCLEOTIDE SEQUENCE</scope>
    <source>
        <strain evidence="1">USP_RPSP 00005682</strain>
        <tissue evidence="1">Whole individual</tissue>
    </source>
</reference>
<dbReference type="PANTHER" id="PTHR10241">
    <property type="entry name" value="LETHAL 2 GIANT LARVAE PROTEIN"/>
    <property type="match status" value="1"/>
</dbReference>
<keyword evidence="2" id="KW-1185">Reference proteome</keyword>
<dbReference type="GO" id="GO:0005096">
    <property type="term" value="F:GTPase activator activity"/>
    <property type="evidence" value="ECO:0007669"/>
    <property type="project" value="TreeGrafter"/>
</dbReference>
<gene>
    <name evidence="1" type="ORF">E2986_12147</name>
</gene>
<dbReference type="GO" id="GO:0006893">
    <property type="term" value="P:Golgi to plasma membrane transport"/>
    <property type="evidence" value="ECO:0007669"/>
    <property type="project" value="TreeGrafter"/>
</dbReference>
<accession>A0A833VZC8</accession>
<name>A0A833VZC8_9HYME</name>
<dbReference type="GO" id="GO:0008593">
    <property type="term" value="P:regulation of Notch signaling pathway"/>
    <property type="evidence" value="ECO:0007669"/>
    <property type="project" value="TreeGrafter"/>
</dbReference>
<dbReference type="GO" id="GO:0019905">
    <property type="term" value="F:syntaxin binding"/>
    <property type="evidence" value="ECO:0007669"/>
    <property type="project" value="TreeGrafter"/>
</dbReference>
<evidence type="ECO:0000313" key="1">
    <source>
        <dbReference type="EMBL" id="KAF3426089.1"/>
    </source>
</evidence>
<dbReference type="SUPFAM" id="SSF50978">
    <property type="entry name" value="WD40 repeat-like"/>
    <property type="match status" value="1"/>
</dbReference>
<dbReference type="GO" id="GO:0032878">
    <property type="term" value="P:regulation of establishment or maintenance of cell polarity"/>
    <property type="evidence" value="ECO:0007669"/>
    <property type="project" value="TreeGrafter"/>
</dbReference>
<comment type="caution">
    <text evidence="1">The sequence shown here is derived from an EMBL/GenBank/DDBJ whole genome shotgun (WGS) entry which is preliminary data.</text>
</comment>
<dbReference type="GO" id="GO:0045159">
    <property type="term" value="F:myosin II binding"/>
    <property type="evidence" value="ECO:0007669"/>
    <property type="project" value="TreeGrafter"/>
</dbReference>
<dbReference type="GO" id="GO:0051294">
    <property type="term" value="P:establishment of spindle orientation"/>
    <property type="evidence" value="ECO:0007669"/>
    <property type="project" value="TreeGrafter"/>
</dbReference>
<dbReference type="InterPro" id="IPR036322">
    <property type="entry name" value="WD40_repeat_dom_sf"/>
</dbReference>